<name>A0ABS2GPE0_9FIRM</name>
<dbReference type="InterPro" id="IPR036412">
    <property type="entry name" value="HAD-like_sf"/>
</dbReference>
<dbReference type="RefSeq" id="WP_204720907.1">
    <property type="nucleotide sequence ID" value="NZ_JACSNR010000006.1"/>
</dbReference>
<dbReference type="SFLD" id="SFLDG01129">
    <property type="entry name" value="C1.5:_HAD__Beta-PGM__Phosphata"/>
    <property type="match status" value="1"/>
</dbReference>
<dbReference type="InterPro" id="IPR023198">
    <property type="entry name" value="PGP-like_dom2"/>
</dbReference>
<sequence>MAFHAVIFDLDGTLIDSMGVWEEVPDQLVRRLGGEPFPGLADALRTQDLRGGAEKLIQIYGWDLTADQVLEEADRLLDETYSTAVPLKPGAGELVRQLHEKGVPLCIATASTEGQAVGAMRHFGLADCFSFVLSCTRYGGKNRPDIFLEAARRFDLQPEEILLVEDSLYSVRTAHQAGFGTAGVADTSAETERTAMEQTCDYFFETLADFDVPVTAPERG</sequence>
<dbReference type="Proteomes" id="UP000724149">
    <property type="component" value="Unassembled WGS sequence"/>
</dbReference>
<dbReference type="CDD" id="cd07505">
    <property type="entry name" value="HAD_BPGM-like"/>
    <property type="match status" value="1"/>
</dbReference>
<dbReference type="PRINTS" id="PR00413">
    <property type="entry name" value="HADHALOGNASE"/>
</dbReference>
<proteinExistence type="predicted"/>
<dbReference type="Pfam" id="PF00702">
    <property type="entry name" value="Hydrolase"/>
    <property type="match status" value="1"/>
</dbReference>
<dbReference type="InterPro" id="IPR023214">
    <property type="entry name" value="HAD_sf"/>
</dbReference>
<dbReference type="PANTHER" id="PTHR18901">
    <property type="entry name" value="2-DEOXYGLUCOSE-6-PHOSPHATE PHOSPHATASE 2"/>
    <property type="match status" value="1"/>
</dbReference>
<dbReference type="PANTHER" id="PTHR18901:SF38">
    <property type="entry name" value="PSEUDOURIDINE-5'-PHOSPHATASE"/>
    <property type="match status" value="1"/>
</dbReference>
<dbReference type="SUPFAM" id="SSF56784">
    <property type="entry name" value="HAD-like"/>
    <property type="match status" value="1"/>
</dbReference>
<protein>
    <submittedName>
        <fullName evidence="1">HAD family phosphatase</fullName>
    </submittedName>
</protein>
<evidence type="ECO:0000313" key="1">
    <source>
        <dbReference type="EMBL" id="MBM6923471.1"/>
    </source>
</evidence>
<evidence type="ECO:0000313" key="2">
    <source>
        <dbReference type="Proteomes" id="UP000724149"/>
    </source>
</evidence>
<accession>A0ABS2GPE0</accession>
<dbReference type="Gene3D" id="1.10.150.240">
    <property type="entry name" value="Putative phosphatase, domain 2"/>
    <property type="match status" value="1"/>
</dbReference>
<reference evidence="1 2" key="1">
    <citation type="journal article" date="2021" name="Sci. Rep.">
        <title>The distribution of antibiotic resistance genes in chicken gut microbiota commensals.</title>
        <authorList>
            <person name="Juricova H."/>
            <person name="Matiasovicova J."/>
            <person name="Kubasova T."/>
            <person name="Cejkova D."/>
            <person name="Rychlik I."/>
        </authorList>
    </citation>
    <scope>NUCLEOTIDE SEQUENCE [LARGE SCALE GENOMIC DNA]</scope>
    <source>
        <strain evidence="1 2">An564</strain>
    </source>
</reference>
<dbReference type="NCBIfam" id="TIGR01509">
    <property type="entry name" value="HAD-SF-IA-v3"/>
    <property type="match status" value="1"/>
</dbReference>
<dbReference type="SFLD" id="SFLDS00003">
    <property type="entry name" value="Haloacid_Dehalogenase"/>
    <property type="match status" value="1"/>
</dbReference>
<dbReference type="EMBL" id="JACSNR010000006">
    <property type="protein sequence ID" value="MBM6923471.1"/>
    <property type="molecule type" value="Genomic_DNA"/>
</dbReference>
<gene>
    <name evidence="1" type="ORF">H9X81_07190</name>
</gene>
<organism evidence="1 2">
    <name type="scientific">Hydrogenoanaerobacterium saccharovorans</name>
    <dbReference type="NCBI Taxonomy" id="474960"/>
    <lineage>
        <taxon>Bacteria</taxon>
        <taxon>Bacillati</taxon>
        <taxon>Bacillota</taxon>
        <taxon>Clostridia</taxon>
        <taxon>Eubacteriales</taxon>
        <taxon>Oscillospiraceae</taxon>
        <taxon>Hydrogenoanaerobacterium</taxon>
    </lineage>
</organism>
<dbReference type="Gene3D" id="3.40.50.1000">
    <property type="entry name" value="HAD superfamily/HAD-like"/>
    <property type="match status" value="1"/>
</dbReference>
<keyword evidence="2" id="KW-1185">Reference proteome</keyword>
<comment type="caution">
    <text evidence="1">The sequence shown here is derived from an EMBL/GenBank/DDBJ whole genome shotgun (WGS) entry which is preliminary data.</text>
</comment>
<dbReference type="InterPro" id="IPR006439">
    <property type="entry name" value="HAD-SF_hydro_IA"/>
</dbReference>